<reference evidence="9" key="1">
    <citation type="journal article" date="2020" name="Nat. Genet.">
        <title>Genomic diversifications of five Gossypium allopolyploid species and their impact on cotton improvement.</title>
        <authorList>
            <person name="Chen Z.J."/>
            <person name="Sreedasyam A."/>
            <person name="Ando A."/>
            <person name="Song Q."/>
            <person name="De Santiago L.M."/>
            <person name="Hulse-Kemp A.M."/>
            <person name="Ding M."/>
            <person name="Ye W."/>
            <person name="Kirkbride R.C."/>
            <person name="Jenkins J."/>
            <person name="Plott C."/>
            <person name="Lovell J."/>
            <person name="Lin Y.M."/>
            <person name="Vaughn R."/>
            <person name="Liu B."/>
            <person name="Simpson S."/>
            <person name="Scheffler B.E."/>
            <person name="Wen L."/>
            <person name="Saski C.A."/>
            <person name="Grover C.E."/>
            <person name="Hu G."/>
            <person name="Conover J.L."/>
            <person name="Carlson J.W."/>
            <person name="Shu S."/>
            <person name="Boston L.B."/>
            <person name="Williams M."/>
            <person name="Peterson D.G."/>
            <person name="McGee K."/>
            <person name="Jones D.C."/>
            <person name="Wendel J.F."/>
            <person name="Stelly D.M."/>
            <person name="Grimwood J."/>
            <person name="Schmutz J."/>
        </authorList>
    </citation>
    <scope>NUCLEOTIDE SEQUENCE [LARGE SCALE GENOMIC DNA]</scope>
    <source>
        <strain evidence="9">cv. TM-1</strain>
    </source>
</reference>
<keyword evidence="3" id="KW-0540">Nuclease</keyword>
<dbReference type="PANTHER" id="PTHR46148:SF44">
    <property type="entry name" value="GAG-POL POLYPROTEIN"/>
    <property type="match status" value="1"/>
</dbReference>
<dbReference type="GO" id="GO:0016787">
    <property type="term" value="F:hydrolase activity"/>
    <property type="evidence" value="ECO:0007669"/>
    <property type="project" value="UniProtKB-KW"/>
</dbReference>
<sequence>MGRRQRAPGRGDGPTEARQPALVYTTRCCEDRDAPDVITGTFLILDVPYITLIDIGSTHSYVACSVFETLEISHESISSEILMGVRVNFGHGLVNEASLAEKLVRKGCEAFLAYISVFDSIDSSINDICTVRDFPDVFPEELPGLPPSHEVTFLGHMVSTRGIHVDPRKIEAVLDWKKLKNVSEICSFLGLAGYYRCFVEGFLLIAAPLTKLLHKGPEPGRDFVVYSDASHVGFGCVLMQDGKVVAYASRQLKNQEANYPTHDLEFAAIKELNLRQRRWVELFKDYNYNIEYHPRKANVVADALSRRAMADLKALFARLSLYDDGKTEDKVRLIQERLKVASDKQKSYADLKRKDIKRKGKLSPRFIGSYQILKRVGPIAYQLELSPELDRIHDIFHVLMLRCYRSNPTHIVPVEEIEVRPNLTFEEELVQIVDRDVKVLCRKSIPLVKVLWRNHLTEEATWKPWFC</sequence>
<evidence type="ECO:0000256" key="5">
    <source>
        <dbReference type="ARBA" id="ARBA00022801"/>
    </source>
</evidence>
<feature type="domain" description="Reverse transcriptase RNase H-like" evidence="7">
    <location>
        <begin position="219"/>
        <end position="273"/>
    </location>
</feature>
<gene>
    <name evidence="10" type="primary">LOC107963162</name>
</gene>
<keyword evidence="1" id="KW-0808">Transferase</keyword>
<dbReference type="CDD" id="cd09274">
    <property type="entry name" value="RNase_HI_RT_Ty3"/>
    <property type="match status" value="1"/>
</dbReference>
<evidence type="ECO:0000259" key="8">
    <source>
        <dbReference type="Pfam" id="PF24626"/>
    </source>
</evidence>
<dbReference type="PANTHER" id="PTHR46148">
    <property type="entry name" value="CHROMO DOMAIN-CONTAINING PROTEIN"/>
    <property type="match status" value="1"/>
</dbReference>
<dbReference type="InterPro" id="IPR043128">
    <property type="entry name" value="Rev_trsase/Diguanyl_cyclase"/>
</dbReference>
<dbReference type="AlphaFoldDB" id="A0A1U8PY72"/>
<name>A0A1U8PY72_GOSHI</name>
<dbReference type="InterPro" id="IPR041373">
    <property type="entry name" value="RT_RNaseH"/>
</dbReference>
<evidence type="ECO:0008006" key="11">
    <source>
        <dbReference type="Google" id="ProtNLM"/>
    </source>
</evidence>
<evidence type="ECO:0000313" key="10">
    <source>
        <dbReference type="RefSeq" id="XP_016755229.1"/>
    </source>
</evidence>
<dbReference type="InterPro" id="IPR056924">
    <property type="entry name" value="SH3_Tf2-1"/>
</dbReference>
<evidence type="ECO:0000256" key="1">
    <source>
        <dbReference type="ARBA" id="ARBA00022679"/>
    </source>
</evidence>
<dbReference type="Pfam" id="PF08284">
    <property type="entry name" value="RVP_2"/>
    <property type="match status" value="1"/>
</dbReference>
<dbReference type="InterPro" id="IPR043502">
    <property type="entry name" value="DNA/RNA_pol_sf"/>
</dbReference>
<evidence type="ECO:0000259" key="7">
    <source>
        <dbReference type="Pfam" id="PF17917"/>
    </source>
</evidence>
<dbReference type="GO" id="GO:0004519">
    <property type="term" value="F:endonuclease activity"/>
    <property type="evidence" value="ECO:0007669"/>
    <property type="project" value="UniProtKB-KW"/>
</dbReference>
<dbReference type="Gene3D" id="3.30.70.270">
    <property type="match status" value="1"/>
</dbReference>
<proteinExistence type="predicted"/>
<dbReference type="Proteomes" id="UP000818029">
    <property type="component" value="Chromosome A01"/>
</dbReference>
<dbReference type="Pfam" id="PF17917">
    <property type="entry name" value="RT_RNaseH"/>
    <property type="match status" value="1"/>
</dbReference>
<dbReference type="KEGG" id="ghi:107963162"/>
<keyword evidence="5" id="KW-0378">Hydrolase</keyword>
<evidence type="ECO:0000313" key="9">
    <source>
        <dbReference type="Proteomes" id="UP000818029"/>
    </source>
</evidence>
<protein>
    <recommendedName>
        <fullName evidence="11">DNA/RNA polymerases superfamily protein</fullName>
    </recommendedName>
</protein>
<organism evidence="9 10">
    <name type="scientific">Gossypium hirsutum</name>
    <name type="common">Upland cotton</name>
    <name type="synonym">Gossypium mexicanum</name>
    <dbReference type="NCBI Taxonomy" id="3635"/>
    <lineage>
        <taxon>Eukaryota</taxon>
        <taxon>Viridiplantae</taxon>
        <taxon>Streptophyta</taxon>
        <taxon>Embryophyta</taxon>
        <taxon>Tracheophyta</taxon>
        <taxon>Spermatophyta</taxon>
        <taxon>Magnoliopsida</taxon>
        <taxon>eudicotyledons</taxon>
        <taxon>Gunneridae</taxon>
        <taxon>Pentapetalae</taxon>
        <taxon>rosids</taxon>
        <taxon>malvids</taxon>
        <taxon>Malvales</taxon>
        <taxon>Malvaceae</taxon>
        <taxon>Malvoideae</taxon>
        <taxon>Gossypium</taxon>
    </lineage>
</organism>
<dbReference type="GO" id="GO:0003964">
    <property type="term" value="F:RNA-directed DNA polymerase activity"/>
    <property type="evidence" value="ECO:0007669"/>
    <property type="project" value="UniProtKB-KW"/>
</dbReference>
<reference evidence="10" key="2">
    <citation type="submission" date="2025-08" db="UniProtKB">
        <authorList>
            <consortium name="RefSeq"/>
        </authorList>
    </citation>
    <scope>IDENTIFICATION</scope>
</reference>
<evidence type="ECO:0000256" key="2">
    <source>
        <dbReference type="ARBA" id="ARBA00022695"/>
    </source>
</evidence>
<dbReference type="Pfam" id="PF24626">
    <property type="entry name" value="SH3_Tf2-1"/>
    <property type="match status" value="1"/>
</dbReference>
<accession>A0A1U8PY72</accession>
<dbReference type="GeneID" id="107963162"/>
<feature type="domain" description="Tf2-1-like SH3-like" evidence="8">
    <location>
        <begin position="356"/>
        <end position="405"/>
    </location>
</feature>
<evidence type="ECO:0000256" key="4">
    <source>
        <dbReference type="ARBA" id="ARBA00022759"/>
    </source>
</evidence>
<keyword evidence="9" id="KW-1185">Reference proteome</keyword>
<evidence type="ECO:0000256" key="3">
    <source>
        <dbReference type="ARBA" id="ARBA00022722"/>
    </source>
</evidence>
<evidence type="ECO:0000256" key="6">
    <source>
        <dbReference type="ARBA" id="ARBA00022918"/>
    </source>
</evidence>
<dbReference type="STRING" id="3635.A0A1U8PY72"/>
<dbReference type="PaxDb" id="3635-A0A1U8PY72"/>
<keyword evidence="2" id="KW-0548">Nucleotidyltransferase</keyword>
<keyword evidence="4" id="KW-0255">Endonuclease</keyword>
<dbReference type="SUPFAM" id="SSF56672">
    <property type="entry name" value="DNA/RNA polymerases"/>
    <property type="match status" value="1"/>
</dbReference>
<dbReference type="RefSeq" id="XP_016755229.1">
    <property type="nucleotide sequence ID" value="XM_016899740.1"/>
</dbReference>
<keyword evidence="6" id="KW-0695">RNA-directed DNA polymerase</keyword>